<sequence>MAMIRIRKNSPKAWFDRRFAHVFLITGSFLLISPESAPANDFAMLLEPDDPSLNLPAPKAEAIPSAMPLPTDNPLTVDSDVEPANETLADQFRRDAERLETRLAALHKPAGQLTLVPDVLAIDDSVEPVNQAAVIFASESPQRISAQWPPIVKAERVHVPFCHRPTYFQELNLERCGRIDCQSMGCLQNAYSSFWFLSNAALLPYRSVTQSPCQCVSAYGDCTTCQQYPIPIEPLDSQGERSDCTRGMLMQAASMAGFAFLVF</sequence>
<protein>
    <submittedName>
        <fullName evidence="1">Uncharacterized protein</fullName>
    </submittedName>
</protein>
<proteinExistence type="predicted"/>
<name>A0A5C6AAP6_9BACT</name>
<reference evidence="1 2" key="1">
    <citation type="submission" date="2019-02" db="EMBL/GenBank/DDBJ databases">
        <title>Deep-cultivation of Planctomycetes and their phenomic and genomic characterization uncovers novel biology.</title>
        <authorList>
            <person name="Wiegand S."/>
            <person name="Jogler M."/>
            <person name="Boedeker C."/>
            <person name="Pinto D."/>
            <person name="Vollmers J."/>
            <person name="Rivas-Marin E."/>
            <person name="Kohn T."/>
            <person name="Peeters S.H."/>
            <person name="Heuer A."/>
            <person name="Rast P."/>
            <person name="Oberbeckmann S."/>
            <person name="Bunk B."/>
            <person name="Jeske O."/>
            <person name="Meyerdierks A."/>
            <person name="Storesund J.E."/>
            <person name="Kallscheuer N."/>
            <person name="Luecker S."/>
            <person name="Lage O.M."/>
            <person name="Pohl T."/>
            <person name="Merkel B.J."/>
            <person name="Hornburger P."/>
            <person name="Mueller R.-W."/>
            <person name="Bruemmer F."/>
            <person name="Labrenz M."/>
            <person name="Spormann A.M."/>
            <person name="Op Den Camp H."/>
            <person name="Overmann J."/>
            <person name="Amann R."/>
            <person name="Jetten M.S.M."/>
            <person name="Mascher T."/>
            <person name="Medema M.H."/>
            <person name="Devos D.P."/>
            <person name="Kaster A.-K."/>
            <person name="Ovreas L."/>
            <person name="Rohde M."/>
            <person name="Galperin M.Y."/>
            <person name="Jogler C."/>
        </authorList>
    </citation>
    <scope>NUCLEOTIDE SEQUENCE [LARGE SCALE GENOMIC DNA]</scope>
    <source>
        <strain evidence="1 2">Pla100</strain>
    </source>
</reference>
<dbReference type="Proteomes" id="UP000316213">
    <property type="component" value="Unassembled WGS sequence"/>
</dbReference>
<comment type="caution">
    <text evidence="1">The sequence shown here is derived from an EMBL/GenBank/DDBJ whole genome shotgun (WGS) entry which is preliminary data.</text>
</comment>
<dbReference type="EMBL" id="SJPM01000004">
    <property type="protein sequence ID" value="TWT97104.1"/>
    <property type="molecule type" value="Genomic_DNA"/>
</dbReference>
<dbReference type="AlphaFoldDB" id="A0A5C6AAP6"/>
<accession>A0A5C6AAP6</accession>
<keyword evidence="2" id="KW-1185">Reference proteome</keyword>
<gene>
    <name evidence="1" type="ORF">Pla100_22530</name>
</gene>
<organism evidence="1 2">
    <name type="scientific">Neorhodopirellula pilleata</name>
    <dbReference type="NCBI Taxonomy" id="2714738"/>
    <lineage>
        <taxon>Bacteria</taxon>
        <taxon>Pseudomonadati</taxon>
        <taxon>Planctomycetota</taxon>
        <taxon>Planctomycetia</taxon>
        <taxon>Pirellulales</taxon>
        <taxon>Pirellulaceae</taxon>
        <taxon>Neorhodopirellula</taxon>
    </lineage>
</organism>
<evidence type="ECO:0000313" key="2">
    <source>
        <dbReference type="Proteomes" id="UP000316213"/>
    </source>
</evidence>
<evidence type="ECO:0000313" key="1">
    <source>
        <dbReference type="EMBL" id="TWT97104.1"/>
    </source>
</evidence>